<gene>
    <name evidence="1" type="ORF">XAT740_LOCUS789</name>
</gene>
<dbReference type="AlphaFoldDB" id="A0A813PYE1"/>
<keyword evidence="2" id="KW-1185">Reference proteome</keyword>
<name>A0A813PYE1_ADIRI</name>
<evidence type="ECO:0000313" key="2">
    <source>
        <dbReference type="Proteomes" id="UP000663828"/>
    </source>
</evidence>
<dbReference type="EMBL" id="CAJNOR010000023">
    <property type="protein sequence ID" value="CAF0758208.1"/>
    <property type="molecule type" value="Genomic_DNA"/>
</dbReference>
<dbReference type="Proteomes" id="UP000663828">
    <property type="component" value="Unassembled WGS sequence"/>
</dbReference>
<sequence>SYLITPWIVDIVDSSKSELLAQSQRRWFSWKYKYQLDLFSDRMPESIYLFALAVVSRGKNG</sequence>
<organism evidence="1 2">
    <name type="scientific">Adineta ricciae</name>
    <name type="common">Rotifer</name>
    <dbReference type="NCBI Taxonomy" id="249248"/>
    <lineage>
        <taxon>Eukaryota</taxon>
        <taxon>Metazoa</taxon>
        <taxon>Spiralia</taxon>
        <taxon>Gnathifera</taxon>
        <taxon>Rotifera</taxon>
        <taxon>Eurotatoria</taxon>
        <taxon>Bdelloidea</taxon>
        <taxon>Adinetida</taxon>
        <taxon>Adinetidae</taxon>
        <taxon>Adineta</taxon>
    </lineage>
</organism>
<accession>A0A813PYE1</accession>
<protein>
    <submittedName>
        <fullName evidence="1">Uncharacterized protein</fullName>
    </submittedName>
</protein>
<reference evidence="1" key="1">
    <citation type="submission" date="2021-02" db="EMBL/GenBank/DDBJ databases">
        <authorList>
            <person name="Nowell W R."/>
        </authorList>
    </citation>
    <scope>NUCLEOTIDE SEQUENCE</scope>
</reference>
<feature type="non-terminal residue" evidence="1">
    <location>
        <position position="1"/>
    </location>
</feature>
<evidence type="ECO:0000313" key="1">
    <source>
        <dbReference type="EMBL" id="CAF0758208.1"/>
    </source>
</evidence>
<proteinExistence type="predicted"/>
<comment type="caution">
    <text evidence="1">The sequence shown here is derived from an EMBL/GenBank/DDBJ whole genome shotgun (WGS) entry which is preliminary data.</text>
</comment>